<organism evidence="1 2">
    <name type="scientific">Microcystis panniformis FACHB-1757</name>
    <dbReference type="NCBI Taxonomy" id="1638788"/>
    <lineage>
        <taxon>Bacteria</taxon>
        <taxon>Bacillati</taxon>
        <taxon>Cyanobacteriota</taxon>
        <taxon>Cyanophyceae</taxon>
        <taxon>Oscillatoriophycideae</taxon>
        <taxon>Chroococcales</taxon>
        <taxon>Microcystaceae</taxon>
        <taxon>Microcystis</taxon>
    </lineage>
</organism>
<dbReference type="KEGG" id="mpk:VL20_5144"/>
<accession>A0A0K1S780</accession>
<dbReference type="Proteomes" id="UP000068167">
    <property type="component" value="Chromosome"/>
</dbReference>
<dbReference type="PATRIC" id="fig|1638788.3.peg.5191"/>
<sequence length="41" mass="4331">MQECLISTSNLNARAAYTVSSGSPGAATATRITYRGRKIGR</sequence>
<proteinExistence type="predicted"/>
<evidence type="ECO:0000313" key="2">
    <source>
        <dbReference type="Proteomes" id="UP000068167"/>
    </source>
</evidence>
<protein>
    <submittedName>
        <fullName evidence="1">Uncharacterized protein</fullName>
    </submittedName>
</protein>
<keyword evidence="2" id="KW-1185">Reference proteome</keyword>
<reference evidence="1 2" key="1">
    <citation type="journal article" date="2016" name="Stand. Genomic Sci.">
        <title>Complete genome sequence and genomic characterization of Microcystis panniformis FACHB 1757 by third-generation sequencing.</title>
        <authorList>
            <person name="Zhang J.Y."/>
            <person name="Guan R."/>
            <person name="Zhang H.J."/>
            <person name="Li H."/>
            <person name="Xiao P."/>
            <person name="Yu G.L."/>
            <person name="Du L."/>
            <person name="Cao D.M."/>
            <person name="Zhu B.C."/>
            <person name="Li R.H."/>
            <person name="Lu Z.H."/>
        </authorList>
    </citation>
    <scope>NUCLEOTIDE SEQUENCE [LARGE SCALE GENOMIC DNA]</scope>
    <source>
        <strain evidence="1 2">FACHB-1757</strain>
    </source>
</reference>
<dbReference type="AlphaFoldDB" id="A0A0K1S780"/>
<dbReference type="EMBL" id="CP011339">
    <property type="protein sequence ID" value="AKV69997.1"/>
    <property type="molecule type" value="Genomic_DNA"/>
</dbReference>
<evidence type="ECO:0000313" key="1">
    <source>
        <dbReference type="EMBL" id="AKV69997.1"/>
    </source>
</evidence>
<name>A0A0K1S780_9CHRO</name>
<gene>
    <name evidence="1" type="ORF">VL20_5144</name>
</gene>